<evidence type="ECO:0000256" key="6">
    <source>
        <dbReference type="ARBA" id="ARBA00022842"/>
    </source>
</evidence>
<dbReference type="NCBIfam" id="TIGR00125">
    <property type="entry name" value="cyt_tran_rel"/>
    <property type="match status" value="1"/>
</dbReference>
<organism evidence="11 12">
    <name type="scientific">Enterococcus canis</name>
    <dbReference type="NCBI Taxonomy" id="214095"/>
    <lineage>
        <taxon>Bacteria</taxon>
        <taxon>Bacillati</taxon>
        <taxon>Bacillota</taxon>
        <taxon>Bacilli</taxon>
        <taxon>Lactobacillales</taxon>
        <taxon>Enterococcaceae</taxon>
        <taxon>Enterococcus</taxon>
    </lineage>
</organism>
<dbReference type="SUPFAM" id="SSF52374">
    <property type="entry name" value="Nucleotidylyl transferase"/>
    <property type="match status" value="1"/>
</dbReference>
<dbReference type="STRING" id="214095.RU97_GL000191"/>
<comment type="similarity">
    <text evidence="9">Belongs to the bacterial CoaD family.</text>
</comment>
<gene>
    <name evidence="9" type="primary">coaD</name>
    <name evidence="11" type="ORF">RU97_GL000191</name>
</gene>
<keyword evidence="7 9" id="KW-0173">Coenzyme A biosynthesis</keyword>
<comment type="caution">
    <text evidence="9">Lacks conserved residue(s) required for the propagation of feature annotation.</text>
</comment>
<evidence type="ECO:0000256" key="4">
    <source>
        <dbReference type="ARBA" id="ARBA00022741"/>
    </source>
</evidence>
<dbReference type="PRINTS" id="PR01020">
    <property type="entry name" value="LPSBIOSNTHSS"/>
</dbReference>
<dbReference type="PANTHER" id="PTHR21342:SF1">
    <property type="entry name" value="PHOSPHOPANTETHEINE ADENYLYLTRANSFERASE"/>
    <property type="match status" value="1"/>
</dbReference>
<comment type="caution">
    <text evidence="11">The sequence shown here is derived from an EMBL/GenBank/DDBJ whole genome shotgun (WGS) entry which is preliminary data.</text>
</comment>
<dbReference type="GO" id="GO:0005524">
    <property type="term" value="F:ATP binding"/>
    <property type="evidence" value="ECO:0007669"/>
    <property type="project" value="UniProtKB-KW"/>
</dbReference>
<name>A0A1L8RJN5_9ENTE</name>
<dbReference type="NCBIfam" id="TIGR01510">
    <property type="entry name" value="coaD_prev_kdtB"/>
    <property type="match status" value="1"/>
</dbReference>
<dbReference type="AlphaFoldDB" id="A0A1L8RJN5"/>
<comment type="catalytic activity">
    <reaction evidence="8 9">
        <text>(R)-4'-phosphopantetheine + ATP + H(+) = 3'-dephospho-CoA + diphosphate</text>
        <dbReference type="Rhea" id="RHEA:19801"/>
        <dbReference type="ChEBI" id="CHEBI:15378"/>
        <dbReference type="ChEBI" id="CHEBI:30616"/>
        <dbReference type="ChEBI" id="CHEBI:33019"/>
        <dbReference type="ChEBI" id="CHEBI:57328"/>
        <dbReference type="ChEBI" id="CHEBI:61723"/>
        <dbReference type="EC" id="2.7.7.3"/>
    </reaction>
</comment>
<evidence type="ECO:0000313" key="11">
    <source>
        <dbReference type="EMBL" id="OJG19958.1"/>
    </source>
</evidence>
<reference evidence="11 12" key="1">
    <citation type="submission" date="2014-12" db="EMBL/GenBank/DDBJ databases">
        <title>Draft genome sequences of 29 type strains of Enterococci.</title>
        <authorList>
            <person name="Zhong Z."/>
            <person name="Sun Z."/>
            <person name="Liu W."/>
            <person name="Zhang W."/>
            <person name="Zhang H."/>
        </authorList>
    </citation>
    <scope>NUCLEOTIDE SEQUENCE [LARGE SCALE GENOMIC DNA]</scope>
    <source>
        <strain evidence="11 12">DSM 17029</strain>
    </source>
</reference>
<keyword evidence="1 9" id="KW-0963">Cytoplasm</keyword>
<comment type="cofactor">
    <cofactor evidence="9">
        <name>Mg(2+)</name>
        <dbReference type="ChEBI" id="CHEBI:18420"/>
    </cofactor>
</comment>
<dbReference type="InterPro" id="IPR004821">
    <property type="entry name" value="Cyt_trans-like"/>
</dbReference>
<keyword evidence="4 9" id="KW-0547">Nucleotide-binding</keyword>
<feature type="binding site" evidence="9">
    <location>
        <position position="3"/>
    </location>
    <ligand>
        <name>ATP</name>
        <dbReference type="ChEBI" id="CHEBI:30616"/>
    </ligand>
</feature>
<evidence type="ECO:0000259" key="10">
    <source>
        <dbReference type="Pfam" id="PF01467"/>
    </source>
</evidence>
<accession>A0A1L8RJN5</accession>
<proteinExistence type="inferred from homology"/>
<feature type="binding site" evidence="9">
    <location>
        <position position="74"/>
    </location>
    <ligand>
        <name>substrate</name>
    </ligand>
</feature>
<comment type="function">
    <text evidence="9">Reversibly transfers an adenylyl group from ATP to 4'-phosphopantetheine, yielding dephospho-CoA (dPCoA) and pyrophosphate.</text>
</comment>
<feature type="site" description="Transition state stabilizer" evidence="9">
    <location>
        <position position="3"/>
    </location>
</feature>
<dbReference type="HAMAP" id="MF_00151">
    <property type="entry name" value="PPAT_bact"/>
    <property type="match status" value="1"/>
</dbReference>
<dbReference type="EC" id="2.7.7.3" evidence="9"/>
<feature type="binding site" evidence="9">
    <location>
        <position position="27"/>
    </location>
    <ligand>
        <name>substrate</name>
    </ligand>
</feature>
<dbReference type="PANTHER" id="PTHR21342">
    <property type="entry name" value="PHOSPHOPANTETHEINE ADENYLYLTRANSFERASE"/>
    <property type="match status" value="1"/>
</dbReference>
<dbReference type="EMBL" id="JXKH01000001">
    <property type="protein sequence ID" value="OJG19958.1"/>
    <property type="molecule type" value="Genomic_DNA"/>
</dbReference>
<sequence>MGHLRTIERAAGLFDKIIIGVFVNTGKKAFLEPIERVSAIKAATAHLPNVTVLTQETKLTVTIAQELGATHLLRGIRSVKDYEYERDIAEMNRHLAPELETVFLLSEEKYSHISSSLLKEVWQFGGDISEYLPTAVYQSMMRKKDEQ</sequence>
<comment type="subunit">
    <text evidence="9">Homohexamer.</text>
</comment>
<evidence type="ECO:0000256" key="5">
    <source>
        <dbReference type="ARBA" id="ARBA00022840"/>
    </source>
</evidence>
<protein>
    <recommendedName>
        <fullName evidence="9">Phosphopantetheine adenylyltransferase</fullName>
        <ecNumber evidence="9">2.7.7.3</ecNumber>
    </recommendedName>
    <alternativeName>
        <fullName evidence="9">Dephospho-CoA pyrophosphorylase</fullName>
    </alternativeName>
    <alternativeName>
        <fullName evidence="9">Pantetheine-phosphate adenylyltransferase</fullName>
        <shortName evidence="9">PPAT</shortName>
    </alternativeName>
</protein>
<evidence type="ECO:0000313" key="12">
    <source>
        <dbReference type="Proteomes" id="UP000181884"/>
    </source>
</evidence>
<evidence type="ECO:0000256" key="1">
    <source>
        <dbReference type="ARBA" id="ARBA00022490"/>
    </source>
</evidence>
<keyword evidence="2 9" id="KW-0808">Transferase</keyword>
<evidence type="ECO:0000256" key="9">
    <source>
        <dbReference type="HAMAP-Rule" id="MF_00151"/>
    </source>
</evidence>
<feature type="binding site" evidence="9">
    <location>
        <begin position="110"/>
        <end position="116"/>
    </location>
    <ligand>
        <name>ATP</name>
        <dbReference type="ChEBI" id="CHEBI:30616"/>
    </ligand>
</feature>
<evidence type="ECO:0000256" key="8">
    <source>
        <dbReference type="ARBA" id="ARBA00029346"/>
    </source>
</evidence>
<dbReference type="Proteomes" id="UP000181884">
    <property type="component" value="Unassembled WGS sequence"/>
</dbReference>
<dbReference type="Pfam" id="PF01467">
    <property type="entry name" value="CTP_transf_like"/>
    <property type="match status" value="1"/>
</dbReference>
<feature type="binding site" evidence="9">
    <location>
        <position position="60"/>
    </location>
    <ligand>
        <name>substrate</name>
    </ligand>
</feature>
<dbReference type="InterPro" id="IPR001980">
    <property type="entry name" value="PPAT"/>
</dbReference>
<evidence type="ECO:0000256" key="3">
    <source>
        <dbReference type="ARBA" id="ARBA00022695"/>
    </source>
</evidence>
<keyword evidence="12" id="KW-1185">Reference proteome</keyword>
<keyword evidence="3 9" id="KW-0548">Nucleotidyltransferase</keyword>
<dbReference type="GO" id="GO:0004595">
    <property type="term" value="F:pantetheine-phosphate adenylyltransferase activity"/>
    <property type="evidence" value="ECO:0007669"/>
    <property type="project" value="UniProtKB-UniRule"/>
</dbReference>
<evidence type="ECO:0000256" key="7">
    <source>
        <dbReference type="ARBA" id="ARBA00022993"/>
    </source>
</evidence>
<comment type="subcellular location">
    <subcellularLocation>
        <location evidence="9">Cytoplasm</location>
    </subcellularLocation>
</comment>
<dbReference type="GO" id="GO:0015937">
    <property type="term" value="P:coenzyme A biosynthetic process"/>
    <property type="evidence" value="ECO:0007669"/>
    <property type="project" value="UniProtKB-UniRule"/>
</dbReference>
<feature type="domain" description="Cytidyltransferase-like" evidence="10">
    <location>
        <begin position="2"/>
        <end position="120"/>
    </location>
</feature>
<comment type="pathway">
    <text evidence="9">Cofactor biosynthesis; coenzyme A biosynthesis; CoA from (R)-pantothenate: step 4/5.</text>
</comment>
<evidence type="ECO:0000256" key="2">
    <source>
        <dbReference type="ARBA" id="ARBA00022679"/>
    </source>
</evidence>
<dbReference type="InterPro" id="IPR014729">
    <property type="entry name" value="Rossmann-like_a/b/a_fold"/>
</dbReference>
<keyword evidence="6 9" id="KW-0460">Magnesium</keyword>
<dbReference type="GO" id="GO:0005737">
    <property type="term" value="C:cytoplasm"/>
    <property type="evidence" value="ECO:0007669"/>
    <property type="project" value="UniProtKB-SubCell"/>
</dbReference>
<keyword evidence="5 9" id="KW-0067">ATP-binding</keyword>
<dbReference type="Gene3D" id="3.40.50.620">
    <property type="entry name" value="HUPs"/>
    <property type="match status" value="1"/>
</dbReference>
<feature type="binding site" evidence="9">
    <location>
        <begin position="75"/>
        <end position="77"/>
    </location>
    <ligand>
        <name>ATP</name>
        <dbReference type="ChEBI" id="CHEBI:30616"/>
    </ligand>
</feature>
<dbReference type="UniPathway" id="UPA00241">
    <property type="reaction ID" value="UER00355"/>
</dbReference>
<feature type="binding site" evidence="9">
    <location>
        <position position="85"/>
    </location>
    <ligand>
        <name>ATP</name>
        <dbReference type="ChEBI" id="CHEBI:30616"/>
    </ligand>
</feature>